<dbReference type="OrthoDB" id="9811390at2"/>
<accession>A0A1H0SW63</accession>
<dbReference type="EMBL" id="FNJQ01000020">
    <property type="protein sequence ID" value="SDP46062.1"/>
    <property type="molecule type" value="Genomic_DNA"/>
</dbReference>
<dbReference type="InterPro" id="IPR007169">
    <property type="entry name" value="RemA-like"/>
</dbReference>
<organism evidence="1 2">
    <name type="scientific">Selenomonas ruminantium</name>
    <dbReference type="NCBI Taxonomy" id="971"/>
    <lineage>
        <taxon>Bacteria</taxon>
        <taxon>Bacillati</taxon>
        <taxon>Bacillota</taxon>
        <taxon>Negativicutes</taxon>
        <taxon>Selenomonadales</taxon>
        <taxon>Selenomonadaceae</taxon>
        <taxon>Selenomonas</taxon>
    </lineage>
</organism>
<evidence type="ECO:0008006" key="3">
    <source>
        <dbReference type="Google" id="ProtNLM"/>
    </source>
</evidence>
<dbReference type="RefSeq" id="WP_074572623.1">
    <property type="nucleotide sequence ID" value="NZ_FNJQ01000020.1"/>
</dbReference>
<dbReference type="NCBIfam" id="NF046065">
    <property type="entry name" value="MtxRegRemB"/>
    <property type="match status" value="1"/>
</dbReference>
<evidence type="ECO:0000313" key="1">
    <source>
        <dbReference type="EMBL" id="SDP46062.1"/>
    </source>
</evidence>
<evidence type="ECO:0000313" key="2">
    <source>
        <dbReference type="Proteomes" id="UP000182412"/>
    </source>
</evidence>
<sequence length="106" mass="11928">MFLHLGNGVSVRTKDVIAIHDYALFQKGSGSEFLAHEKTAGRLENTLPLEIRQDEEAKKSLIITPEKTYLSAISPWTLKRRSQMVYDTMDNDKETAAVDAAEITME</sequence>
<gene>
    <name evidence="1" type="ORF">SAMN05216366_1207</name>
</gene>
<proteinExistence type="predicted"/>
<protein>
    <recommendedName>
        <fullName evidence="3">DUF370 domain-containing protein</fullName>
    </recommendedName>
</protein>
<dbReference type="AlphaFoldDB" id="A0A1H0SW63"/>
<reference evidence="1 2" key="1">
    <citation type="submission" date="2016-10" db="EMBL/GenBank/DDBJ databases">
        <authorList>
            <person name="de Groot N.N."/>
        </authorList>
    </citation>
    <scope>NUCLEOTIDE SEQUENCE [LARGE SCALE GENOMIC DNA]</scope>
    <source>
        <strain evidence="1 2">S137</strain>
    </source>
</reference>
<name>A0A1H0SW63_SELRU</name>
<dbReference type="Pfam" id="PF04025">
    <property type="entry name" value="RemA-like"/>
    <property type="match status" value="1"/>
</dbReference>
<dbReference type="Proteomes" id="UP000182412">
    <property type="component" value="Unassembled WGS sequence"/>
</dbReference>